<reference evidence="2 4" key="3">
    <citation type="submission" date="2019-07" db="EMBL/GenBank/DDBJ databases">
        <title>Criibacterium bergeronii gen. nov., sp. nov. isolated from human clinical samples.</title>
        <authorList>
            <person name="Maheux A.F."/>
            <person name="Boudreau D.K."/>
            <person name="Berube E."/>
            <person name="Brodeur S."/>
            <person name="Bernard K.A."/>
            <person name="Abed J.Y."/>
            <person name="Ducrey E."/>
            <person name="Guay E.F."/>
            <person name="Raymond F."/>
            <person name="Corbeil J."/>
            <person name="Domingo M.-C."/>
            <person name="Roy P.H."/>
            <person name="Boissinot M."/>
            <person name="Tocheva E.I."/>
            <person name="Omar R.F."/>
        </authorList>
    </citation>
    <scope>NUCLEOTIDE SEQUENCE [LARGE SCALE GENOMIC DNA]</scope>
    <source>
        <strain evidence="2 4">CCRI-24246</strain>
    </source>
</reference>
<reference evidence="1" key="2">
    <citation type="submission" date="2018-07" db="EMBL/GenBank/DDBJ databases">
        <authorList>
            <person name="Quirk P.G."/>
            <person name="Krulwich T.A."/>
        </authorList>
    </citation>
    <scope>NUCLEOTIDE SEQUENCE</scope>
    <source>
        <strain evidence="1">CCRI-22567</strain>
    </source>
</reference>
<name>A0A371IJC1_9FIRM</name>
<keyword evidence="3" id="KW-1185">Reference proteome</keyword>
<dbReference type="AlphaFoldDB" id="A0A371IJC1"/>
<comment type="caution">
    <text evidence="1">The sequence shown here is derived from an EMBL/GenBank/DDBJ whole genome shotgun (WGS) entry which is preliminary data.</text>
</comment>
<evidence type="ECO:0000313" key="1">
    <source>
        <dbReference type="EMBL" id="RDY20571.1"/>
    </source>
</evidence>
<dbReference type="RefSeq" id="WP_068912223.1">
    <property type="nucleotide sequence ID" value="NZ_VJXW01000011.1"/>
</dbReference>
<reference evidence="1 3" key="1">
    <citation type="journal article" date="2016" name="Genome Announc.">
        <title>Draft Genome Sequence of Criibacterium bergeronii gen. nov., sp. nov., Strain CCRI-22567T, Isolated from a Vaginal Sample from a Woman with Bacterial Vaginosis.</title>
        <authorList>
            <person name="Maheux A.F."/>
            <person name="Berube E."/>
            <person name="Boudreau D.K."/>
            <person name="Raymond F."/>
            <person name="Corbeil J."/>
            <person name="Roy P.H."/>
            <person name="Boissinot M."/>
            <person name="Omar R.F."/>
        </authorList>
    </citation>
    <scope>NUCLEOTIDE SEQUENCE [LARGE SCALE GENOMIC DNA]</scope>
    <source>
        <strain evidence="1 3">CCRI-22567</strain>
    </source>
</reference>
<dbReference type="STRING" id="1871336.BBG48_09035"/>
<protein>
    <submittedName>
        <fullName evidence="1">Thioredoxin</fullName>
    </submittedName>
</protein>
<dbReference type="EMBL" id="VJXW01000011">
    <property type="protein sequence ID" value="TRW25041.1"/>
    <property type="molecule type" value="Genomic_DNA"/>
</dbReference>
<organism evidence="1 3">
    <name type="scientific">Criibacterium bergeronii</name>
    <dbReference type="NCBI Taxonomy" id="1871336"/>
    <lineage>
        <taxon>Bacteria</taxon>
        <taxon>Bacillati</taxon>
        <taxon>Bacillota</taxon>
        <taxon>Clostridia</taxon>
        <taxon>Peptostreptococcales</taxon>
        <taxon>Filifactoraceae</taxon>
        <taxon>Criibacterium</taxon>
    </lineage>
</organism>
<sequence length="54" mass="5945">MLGIFQDKLKSKSLLQLLFIIVSVAFIAFGAYRGEVETVLEKAIRLCLECVGIG</sequence>
<proteinExistence type="predicted"/>
<gene>
    <name evidence="1" type="ORF">BBG48_009355</name>
    <name evidence="2" type="ORF">FL857_07885</name>
</gene>
<evidence type="ECO:0000313" key="4">
    <source>
        <dbReference type="Proteomes" id="UP000319424"/>
    </source>
</evidence>
<dbReference type="NCBIfam" id="NF040920">
    <property type="entry name" value="CD1871A_fam"/>
    <property type="match status" value="1"/>
</dbReference>
<accession>A0A371IJC1</accession>
<evidence type="ECO:0000313" key="2">
    <source>
        <dbReference type="EMBL" id="TRW25041.1"/>
    </source>
</evidence>
<dbReference type="OrthoDB" id="1698689at2"/>
<dbReference type="EMBL" id="MBEW02000028">
    <property type="protein sequence ID" value="RDY20571.1"/>
    <property type="molecule type" value="Genomic_DNA"/>
</dbReference>
<dbReference type="InterPro" id="IPR047708">
    <property type="entry name" value="CD1871A-like"/>
</dbReference>
<dbReference type="Proteomes" id="UP000093352">
    <property type="component" value="Unassembled WGS sequence"/>
</dbReference>
<evidence type="ECO:0000313" key="3">
    <source>
        <dbReference type="Proteomes" id="UP000093352"/>
    </source>
</evidence>
<dbReference type="Proteomes" id="UP000319424">
    <property type="component" value="Unassembled WGS sequence"/>
</dbReference>